<dbReference type="GO" id="GO:0019867">
    <property type="term" value="C:outer membrane"/>
    <property type="evidence" value="ECO:0007669"/>
    <property type="project" value="InterPro"/>
</dbReference>
<dbReference type="KEGG" id="cph:Cpha266_1999"/>
<dbReference type="AlphaFoldDB" id="A1BHY5"/>
<dbReference type="eggNOG" id="ENOG50303AD">
    <property type="taxonomic scope" value="Bacteria"/>
</dbReference>
<dbReference type="STRING" id="290317.Cpha266_1999"/>
<evidence type="ECO:0000313" key="2">
    <source>
        <dbReference type="Proteomes" id="UP000008701"/>
    </source>
</evidence>
<sequence precursor="true">MRNRSITAVTLFTLVCIFVTGCYSLKGGALPAHLKTIAVPVFEDRSRAGIAQYRSEFTRNLTEKIESQSMLRFTPYAATADAVLDGSILSFSIEPSQLSGTTERAITNRVTITVRAVLYDRVKKNVRFDQNFIGFADYPVGGFSAQQEAVTQSIRQITEDIFDKMVSDW</sequence>
<accession>A1BHY5</accession>
<dbReference type="HOGENOM" id="CLU_114082_0_3_10"/>
<gene>
    <name evidence="1" type="ordered locus">Cpha266_1999</name>
</gene>
<dbReference type="PROSITE" id="PS51257">
    <property type="entry name" value="PROKAR_LIPOPROTEIN"/>
    <property type="match status" value="1"/>
</dbReference>
<dbReference type="EMBL" id="CP000492">
    <property type="protein sequence ID" value="ABL66012.1"/>
    <property type="molecule type" value="Genomic_DNA"/>
</dbReference>
<evidence type="ECO:0008006" key="3">
    <source>
        <dbReference type="Google" id="ProtNLM"/>
    </source>
</evidence>
<protein>
    <recommendedName>
        <fullName evidence="3">Lipoprotein</fullName>
    </recommendedName>
</protein>
<name>A1BHY5_CHLPD</name>
<dbReference type="OrthoDB" id="9790776at2"/>
<keyword evidence="2" id="KW-1185">Reference proteome</keyword>
<dbReference type="Proteomes" id="UP000008701">
    <property type="component" value="Chromosome"/>
</dbReference>
<dbReference type="RefSeq" id="WP_011745816.1">
    <property type="nucleotide sequence ID" value="NC_008639.1"/>
</dbReference>
<dbReference type="InterPro" id="IPR007485">
    <property type="entry name" value="LPS_assembly_LptE"/>
</dbReference>
<proteinExistence type="predicted"/>
<reference evidence="1 2" key="1">
    <citation type="submission" date="2006-12" db="EMBL/GenBank/DDBJ databases">
        <title>Complete sequence of Chlorobium phaeobacteroides DSM 266.</title>
        <authorList>
            <consortium name="US DOE Joint Genome Institute"/>
            <person name="Copeland A."/>
            <person name="Lucas S."/>
            <person name="Lapidus A."/>
            <person name="Barry K."/>
            <person name="Detter J.C."/>
            <person name="Glavina del Rio T."/>
            <person name="Hammon N."/>
            <person name="Israni S."/>
            <person name="Pitluck S."/>
            <person name="Goltsman E."/>
            <person name="Schmutz J."/>
            <person name="Larimer F."/>
            <person name="Land M."/>
            <person name="Hauser L."/>
            <person name="Mikhailova N."/>
            <person name="Li T."/>
            <person name="Overmann J."/>
            <person name="Bryant D.A."/>
            <person name="Richardson P."/>
        </authorList>
    </citation>
    <scope>NUCLEOTIDE SEQUENCE [LARGE SCALE GENOMIC DNA]</scope>
    <source>
        <strain evidence="1 2">DSM 266</strain>
    </source>
</reference>
<evidence type="ECO:0000313" key="1">
    <source>
        <dbReference type="EMBL" id="ABL66012.1"/>
    </source>
</evidence>
<organism evidence="1 2">
    <name type="scientific">Chlorobium phaeobacteroides (strain DSM 266 / SMG 266 / 2430)</name>
    <dbReference type="NCBI Taxonomy" id="290317"/>
    <lineage>
        <taxon>Bacteria</taxon>
        <taxon>Pseudomonadati</taxon>
        <taxon>Chlorobiota</taxon>
        <taxon>Chlorobiia</taxon>
        <taxon>Chlorobiales</taxon>
        <taxon>Chlorobiaceae</taxon>
        <taxon>Chlorobium/Pelodictyon group</taxon>
        <taxon>Chlorobium</taxon>
    </lineage>
</organism>
<dbReference type="GO" id="GO:0043165">
    <property type="term" value="P:Gram-negative-bacterium-type cell outer membrane assembly"/>
    <property type="evidence" value="ECO:0007669"/>
    <property type="project" value="InterPro"/>
</dbReference>
<dbReference type="Pfam" id="PF04390">
    <property type="entry name" value="LptE"/>
    <property type="match status" value="1"/>
</dbReference>